<keyword evidence="2 4" id="KW-0472">Membrane</keyword>
<comment type="subunit">
    <text evidence="4">Part of the Bam complex.</text>
</comment>
<evidence type="ECO:0000256" key="2">
    <source>
        <dbReference type="ARBA" id="ARBA00023136"/>
    </source>
</evidence>
<keyword evidence="1 4" id="KW-0732">Signal</keyword>
<evidence type="ECO:0000256" key="1">
    <source>
        <dbReference type="ARBA" id="ARBA00022729"/>
    </source>
</evidence>
<proteinExistence type="inferred from homology"/>
<evidence type="ECO:0000256" key="3">
    <source>
        <dbReference type="ARBA" id="ARBA00023237"/>
    </source>
</evidence>
<organism evidence="6 7">
    <name type="scientific">Alysiella crassa</name>
    <dbReference type="NCBI Taxonomy" id="153491"/>
    <lineage>
        <taxon>Bacteria</taxon>
        <taxon>Pseudomonadati</taxon>
        <taxon>Pseudomonadota</taxon>
        <taxon>Betaproteobacteria</taxon>
        <taxon>Neisseriales</taxon>
        <taxon>Neisseriaceae</taxon>
        <taxon>Alysiella</taxon>
    </lineage>
</organism>
<dbReference type="PROSITE" id="PS51257">
    <property type="entry name" value="PROKAR_LIPOPROTEIN"/>
    <property type="match status" value="1"/>
</dbReference>
<evidence type="ECO:0000313" key="7">
    <source>
        <dbReference type="Proteomes" id="UP000254209"/>
    </source>
</evidence>
<dbReference type="GO" id="GO:0030674">
    <property type="term" value="F:protein-macromolecule adaptor activity"/>
    <property type="evidence" value="ECO:0007669"/>
    <property type="project" value="TreeGrafter"/>
</dbReference>
<dbReference type="PANTHER" id="PTHR37482">
    <property type="entry name" value="OUTER MEMBRANE PROTEIN ASSEMBLY FACTOR BAME"/>
    <property type="match status" value="1"/>
</dbReference>
<keyword evidence="7" id="KW-1185">Reference proteome</keyword>
<keyword evidence="4" id="KW-0449">Lipoprotein</keyword>
<dbReference type="GO" id="GO:0043165">
    <property type="term" value="P:Gram-negative-bacterium-type cell outer membrane assembly"/>
    <property type="evidence" value="ECO:0007669"/>
    <property type="project" value="UniProtKB-UniRule"/>
</dbReference>
<dbReference type="RefSeq" id="WP_034294696.1">
    <property type="nucleotide sequence ID" value="NZ_CP091519.2"/>
</dbReference>
<dbReference type="InterPro" id="IPR037873">
    <property type="entry name" value="BamE-like"/>
</dbReference>
<evidence type="ECO:0000259" key="5">
    <source>
        <dbReference type="Pfam" id="PF04355"/>
    </source>
</evidence>
<sequence length="121" mass="13551">MKKILLIATFATCGLTACVPKVVEKLPYYKMPVVQGTPLDTEAVLSLQTGMTREQVELLIGAPLLRPAFRDNQWDYNYQIMRGGKVKEERNLSIYFNGNVVAKITGSALQYAREQAKQKGL</sequence>
<dbReference type="InterPro" id="IPR026592">
    <property type="entry name" value="BamE"/>
</dbReference>
<dbReference type="AlphaFoldDB" id="A0A376BL70"/>
<dbReference type="GO" id="GO:1990063">
    <property type="term" value="C:Bam protein complex"/>
    <property type="evidence" value="ECO:0007669"/>
    <property type="project" value="TreeGrafter"/>
</dbReference>
<dbReference type="STRING" id="1120980.GCA_000745955_02115"/>
<dbReference type="Pfam" id="PF04355">
    <property type="entry name" value="BamE"/>
    <property type="match status" value="1"/>
</dbReference>
<protein>
    <recommendedName>
        <fullName evidence="4">Outer membrane protein assembly factor BamE</fullName>
    </recommendedName>
</protein>
<evidence type="ECO:0000256" key="4">
    <source>
        <dbReference type="HAMAP-Rule" id="MF_00925"/>
    </source>
</evidence>
<reference evidence="6 7" key="1">
    <citation type="submission" date="2018-06" db="EMBL/GenBank/DDBJ databases">
        <authorList>
            <consortium name="Pathogen Informatics"/>
            <person name="Doyle S."/>
        </authorList>
    </citation>
    <scope>NUCLEOTIDE SEQUENCE [LARGE SCALE GENOMIC DNA]</scope>
    <source>
        <strain evidence="6 7">NCTC10283</strain>
    </source>
</reference>
<dbReference type="HAMAP" id="MF_00925">
    <property type="entry name" value="OM_assembly_BamE"/>
    <property type="match status" value="1"/>
</dbReference>
<dbReference type="Gene3D" id="3.30.1450.10">
    <property type="match status" value="1"/>
</dbReference>
<comment type="function">
    <text evidence="4">Part of the outer membrane protein assembly complex, which is involved in assembly and insertion of beta-barrel proteins into the outer membrane.</text>
</comment>
<dbReference type="EMBL" id="UFSO01000002">
    <property type="protein sequence ID" value="SSY70375.1"/>
    <property type="molecule type" value="Genomic_DNA"/>
</dbReference>
<name>A0A376BL70_9NEIS</name>
<comment type="similarity">
    <text evidence="4">Belongs to the BamE family.</text>
</comment>
<comment type="subcellular location">
    <subcellularLocation>
        <location evidence="4">Cell outer membrane</location>
        <topology evidence="4">Lipid-anchor</topology>
    </subcellularLocation>
</comment>
<keyword evidence="3 4" id="KW-0998">Cell outer membrane</keyword>
<accession>A0A376BL70</accession>
<evidence type="ECO:0000313" key="6">
    <source>
        <dbReference type="EMBL" id="SSY70375.1"/>
    </source>
</evidence>
<gene>
    <name evidence="4" type="primary">bamE</name>
    <name evidence="6" type="ORF">NCTC10283_00463</name>
</gene>
<feature type="domain" description="Outer membrane protein assembly factor BamE" evidence="5">
    <location>
        <begin position="36"/>
        <end position="104"/>
    </location>
</feature>
<keyword evidence="4" id="KW-0564">Palmitate</keyword>
<dbReference type="InterPro" id="IPR007450">
    <property type="entry name" value="BamE_dom"/>
</dbReference>
<dbReference type="OrthoDB" id="9808250at2"/>
<dbReference type="Proteomes" id="UP000254209">
    <property type="component" value="Unassembled WGS sequence"/>
</dbReference>
<dbReference type="PANTHER" id="PTHR37482:SF1">
    <property type="entry name" value="OUTER MEMBRANE PROTEIN ASSEMBLY FACTOR BAME"/>
    <property type="match status" value="1"/>
</dbReference>
<dbReference type="GO" id="GO:0051205">
    <property type="term" value="P:protein insertion into membrane"/>
    <property type="evidence" value="ECO:0007669"/>
    <property type="project" value="UniProtKB-UniRule"/>
</dbReference>